<dbReference type="PANTHER" id="PTHR32166:SF121">
    <property type="entry name" value="DUF659 DOMAIN-CONTAINING PROTEIN"/>
    <property type="match status" value="1"/>
</dbReference>
<feature type="region of interest" description="Disordered" evidence="1">
    <location>
        <begin position="1"/>
        <end position="44"/>
    </location>
</feature>
<feature type="region of interest" description="Disordered" evidence="1">
    <location>
        <begin position="598"/>
        <end position="628"/>
    </location>
</feature>
<evidence type="ECO:0000313" key="3">
    <source>
        <dbReference type="Proteomes" id="UP000515211"/>
    </source>
</evidence>
<dbReference type="AlphaFoldDB" id="A0A9C6TEX4"/>
<dbReference type="SUPFAM" id="SSF53098">
    <property type="entry name" value="Ribonuclease H-like"/>
    <property type="match status" value="1"/>
</dbReference>
<evidence type="ECO:0000256" key="1">
    <source>
        <dbReference type="SAM" id="MobiDB-lite"/>
    </source>
</evidence>
<dbReference type="InterPro" id="IPR007021">
    <property type="entry name" value="DUF659"/>
</dbReference>
<accession>A0A9C6TEX4</accession>
<feature type="compositionally biased region" description="Low complexity" evidence="1">
    <location>
        <begin position="11"/>
        <end position="24"/>
    </location>
</feature>
<dbReference type="KEGG" id="adu:127740515"/>
<dbReference type="Pfam" id="PF04937">
    <property type="entry name" value="DUF659"/>
    <property type="match status" value="2"/>
</dbReference>
<reference evidence="4" key="2">
    <citation type="submission" date="2025-08" db="UniProtKB">
        <authorList>
            <consortium name="RefSeq"/>
        </authorList>
    </citation>
    <scope>IDENTIFICATION</scope>
    <source>
        <tissue evidence="4">Whole plant</tissue>
    </source>
</reference>
<dbReference type="InterPro" id="IPR012337">
    <property type="entry name" value="RNaseH-like_sf"/>
</dbReference>
<evidence type="ECO:0000313" key="4">
    <source>
        <dbReference type="RefSeq" id="XP_052107488.1"/>
    </source>
</evidence>
<sequence length="643" mass="72461">MEESINQDLPRNNNAENNSASNERSLPPASNENQSQTSSVRGKTDPAWRYVALQNINGKPHYQCLFCLSTFGGGGINRMKKHLAKMGGDIKKCSKVPYDVEKQMEGLLKEIQKSKTSKRKVSFNEEGTDECEDAIDEAIAQEEQQTPSQLPTKEVVGGDPKKKAKIIIPPIFAPRTTPGSQKSLKSVFQNKEALHEVDKRVARWLLNCRIPFNAVMSPFFQDMLDGVAGFGPGYKGPSYDSLRVNLLADLKRERQMVVDSYRSAWKETGCTLMADGWTDQRQRTLINFLVYCSKGLCFVKSVDASITDNAANYVAAGRLISKKFENIHWSPCAAHCLNLILKDISSMPHISSLATHASKITVFVYNHTVFLSWLRQKEDWREIVRPGRSANGRAVSAIILDNKFWDDCFTVCQIVSPLIKLLRLVDADDKPSLGIVYEGMLRESPDVMRALLDLVTLHCKVNNLDSVEAMKEIHLYRDRKESFDRPEAVSAAKKLQPVRILSQASASSGCERNWSLFDQIHTARRNRLEHDRLSDIVYVTYNLRLKSRKRRKQKSQYDPIDIETIDKVDFWVTEEVVEKEPDLPSNIEDLLHEIDADLDQGGGGGSTSTFYDAPLAFSGPSSENEGDEINDANLQQIMEDFDD</sequence>
<feature type="domain" description="DUF659" evidence="2">
    <location>
        <begin position="237"/>
        <end position="305"/>
    </location>
</feature>
<proteinExistence type="predicted"/>
<name>A0A9C6TEX4_ARADU</name>
<protein>
    <submittedName>
        <fullName evidence="4">Uncharacterized protein LOC127740515</fullName>
    </submittedName>
</protein>
<keyword evidence="3" id="KW-1185">Reference proteome</keyword>
<dbReference type="GeneID" id="127740515"/>
<dbReference type="RefSeq" id="XP_052107488.1">
    <property type="nucleotide sequence ID" value="XM_052251528.1"/>
</dbReference>
<feature type="domain" description="DUF659" evidence="2">
    <location>
        <begin position="306"/>
        <end position="360"/>
    </location>
</feature>
<feature type="compositionally biased region" description="Polar residues" evidence="1">
    <location>
        <begin position="28"/>
        <end position="41"/>
    </location>
</feature>
<dbReference type="PANTHER" id="PTHR32166">
    <property type="entry name" value="OSJNBA0013A04.12 PROTEIN"/>
    <property type="match status" value="1"/>
</dbReference>
<organism evidence="3 4">
    <name type="scientific">Arachis duranensis</name>
    <name type="common">Wild peanut</name>
    <dbReference type="NCBI Taxonomy" id="130453"/>
    <lineage>
        <taxon>Eukaryota</taxon>
        <taxon>Viridiplantae</taxon>
        <taxon>Streptophyta</taxon>
        <taxon>Embryophyta</taxon>
        <taxon>Tracheophyta</taxon>
        <taxon>Spermatophyta</taxon>
        <taxon>Magnoliopsida</taxon>
        <taxon>eudicotyledons</taxon>
        <taxon>Gunneridae</taxon>
        <taxon>Pentapetalae</taxon>
        <taxon>rosids</taxon>
        <taxon>fabids</taxon>
        <taxon>Fabales</taxon>
        <taxon>Fabaceae</taxon>
        <taxon>Papilionoideae</taxon>
        <taxon>50 kb inversion clade</taxon>
        <taxon>dalbergioids sensu lato</taxon>
        <taxon>Dalbergieae</taxon>
        <taxon>Pterocarpus clade</taxon>
        <taxon>Arachis</taxon>
    </lineage>
</organism>
<dbReference type="Proteomes" id="UP000515211">
    <property type="component" value="Chromosome 7"/>
</dbReference>
<gene>
    <name evidence="4" type="primary">LOC127740515</name>
</gene>
<evidence type="ECO:0000259" key="2">
    <source>
        <dbReference type="Pfam" id="PF04937"/>
    </source>
</evidence>
<feature type="compositionally biased region" description="Polar residues" evidence="1">
    <location>
        <begin position="1"/>
        <end position="10"/>
    </location>
</feature>
<reference evidence="3" key="1">
    <citation type="journal article" date="2016" name="Nat. Genet.">
        <title>The genome sequences of Arachis duranensis and Arachis ipaensis, the diploid ancestors of cultivated peanut.</title>
        <authorList>
            <person name="Bertioli D.J."/>
            <person name="Cannon S.B."/>
            <person name="Froenicke L."/>
            <person name="Huang G."/>
            <person name="Farmer A.D."/>
            <person name="Cannon E.K."/>
            <person name="Liu X."/>
            <person name="Gao D."/>
            <person name="Clevenger J."/>
            <person name="Dash S."/>
            <person name="Ren L."/>
            <person name="Moretzsohn M.C."/>
            <person name="Shirasawa K."/>
            <person name="Huang W."/>
            <person name="Vidigal B."/>
            <person name="Abernathy B."/>
            <person name="Chu Y."/>
            <person name="Niederhuth C.E."/>
            <person name="Umale P."/>
            <person name="Araujo A.C."/>
            <person name="Kozik A."/>
            <person name="Kim K.D."/>
            <person name="Burow M.D."/>
            <person name="Varshney R.K."/>
            <person name="Wang X."/>
            <person name="Zhang X."/>
            <person name="Barkley N."/>
            <person name="Guimaraes P.M."/>
            <person name="Isobe S."/>
            <person name="Guo B."/>
            <person name="Liao B."/>
            <person name="Stalker H.T."/>
            <person name="Schmitz R.J."/>
            <person name="Scheffler B.E."/>
            <person name="Leal-Bertioli S.C."/>
            <person name="Xun X."/>
            <person name="Jackson S.A."/>
            <person name="Michelmore R."/>
            <person name="Ozias-Akins P."/>
        </authorList>
    </citation>
    <scope>NUCLEOTIDE SEQUENCE [LARGE SCALE GENOMIC DNA]</scope>
    <source>
        <strain evidence="3">cv. V14167</strain>
    </source>
</reference>